<comment type="caution">
    <text evidence="2">The sequence shown here is derived from an EMBL/GenBank/DDBJ whole genome shotgun (WGS) entry which is preliminary data.</text>
</comment>
<proteinExistence type="predicted"/>
<keyword evidence="1" id="KW-0472">Membrane</keyword>
<evidence type="ECO:0000256" key="1">
    <source>
        <dbReference type="SAM" id="Phobius"/>
    </source>
</evidence>
<feature type="transmembrane region" description="Helical" evidence="1">
    <location>
        <begin position="18"/>
        <end position="39"/>
    </location>
</feature>
<evidence type="ECO:0008006" key="4">
    <source>
        <dbReference type="Google" id="ProtNLM"/>
    </source>
</evidence>
<dbReference type="Proteomes" id="UP001342631">
    <property type="component" value="Unassembled WGS sequence"/>
</dbReference>
<gene>
    <name evidence="2" type="ORF">ASNO1_23440</name>
</gene>
<evidence type="ECO:0000313" key="3">
    <source>
        <dbReference type="Proteomes" id="UP001342631"/>
    </source>
</evidence>
<keyword evidence="3" id="KW-1185">Reference proteome</keyword>
<reference evidence="2 3" key="1">
    <citation type="journal article" date="2024" name="Arch. Microbiol.">
        <title>Corallococcus caeni sp. nov., a novel myxobacterium isolated from activated sludge.</title>
        <authorList>
            <person name="Tomita S."/>
            <person name="Nakai R."/>
            <person name="Kuroda K."/>
            <person name="Kurashita H."/>
            <person name="Hatamoto M."/>
            <person name="Yamaguchi T."/>
            <person name="Narihiro T."/>
        </authorList>
    </citation>
    <scope>NUCLEOTIDE SEQUENCE [LARGE SCALE GENOMIC DNA]</scope>
    <source>
        <strain evidence="2 3">NO1</strain>
    </source>
</reference>
<feature type="transmembrane region" description="Helical" evidence="1">
    <location>
        <begin position="51"/>
        <end position="72"/>
    </location>
</feature>
<accession>A0ABQ6QQY8</accession>
<evidence type="ECO:0000313" key="2">
    <source>
        <dbReference type="EMBL" id="GMU06091.1"/>
    </source>
</evidence>
<dbReference type="RefSeq" id="WP_338276885.1">
    <property type="nucleotide sequence ID" value="NZ_BTTX01000002.1"/>
</dbReference>
<protein>
    <recommendedName>
        <fullName evidence="4">MotA/TolQ/ExbB proton channel domain-containing protein</fullName>
    </recommendedName>
</protein>
<name>A0ABQ6QQY8_9BACT</name>
<keyword evidence="1" id="KW-1133">Transmembrane helix</keyword>
<dbReference type="EMBL" id="BTTX01000002">
    <property type="protein sequence ID" value="GMU06091.1"/>
    <property type="molecule type" value="Genomic_DNA"/>
</dbReference>
<feature type="transmembrane region" description="Helical" evidence="1">
    <location>
        <begin position="92"/>
        <end position="112"/>
    </location>
</feature>
<keyword evidence="1" id="KW-0812">Transmembrane</keyword>
<sequence>MQFSLANYDFDGSISNPYLAAAVIASALVFGLWMARLLLSKRTRIQKGVQLAGIYIASILGTELFLVVARLLMTRTVPPEAQVGYIGGIPTLLGPTLALAFGATIALGRWLLARMHSGRAS</sequence>
<organism evidence="2 3">
    <name type="scientific">Corallococcus caeni</name>
    <dbReference type="NCBI Taxonomy" id="3082388"/>
    <lineage>
        <taxon>Bacteria</taxon>
        <taxon>Pseudomonadati</taxon>
        <taxon>Myxococcota</taxon>
        <taxon>Myxococcia</taxon>
        <taxon>Myxococcales</taxon>
        <taxon>Cystobacterineae</taxon>
        <taxon>Myxococcaceae</taxon>
        <taxon>Corallococcus</taxon>
    </lineage>
</organism>